<dbReference type="EMBL" id="JMQA01000051">
    <property type="protein sequence ID" value="KFM93804.1"/>
    <property type="molecule type" value="Genomic_DNA"/>
</dbReference>
<accession>A0A090Y5Q7</accession>
<dbReference type="SUPFAM" id="SSF88946">
    <property type="entry name" value="Sigma2 domain of RNA polymerase sigma factors"/>
    <property type="match status" value="1"/>
</dbReference>
<protein>
    <submittedName>
        <fullName evidence="3">Sigma-70 region 2 family protein</fullName>
    </submittedName>
</protein>
<keyword evidence="4" id="KW-1185">Reference proteome</keyword>
<keyword evidence="1" id="KW-0175">Coiled coil</keyword>
<dbReference type="GeneID" id="77010127"/>
<evidence type="ECO:0000259" key="2">
    <source>
        <dbReference type="Pfam" id="PF04542"/>
    </source>
</evidence>
<dbReference type="InterPro" id="IPR007627">
    <property type="entry name" value="RNA_pol_sigma70_r2"/>
</dbReference>
<dbReference type="RefSeq" id="WP_036626959.1">
    <property type="nucleotide sequence ID" value="NZ_BGML01000027.1"/>
</dbReference>
<reference evidence="3 4" key="1">
    <citation type="submission" date="2014-04" db="EMBL/GenBank/DDBJ databases">
        <authorList>
            <person name="Bishop-Lilly K.A."/>
            <person name="Broomall S.M."/>
            <person name="Chain P.S."/>
            <person name="Chertkov O."/>
            <person name="Coyne S.R."/>
            <person name="Daligault H.E."/>
            <person name="Davenport K.W."/>
            <person name="Erkkila T."/>
            <person name="Frey K.G."/>
            <person name="Gibbons H.S."/>
            <person name="Gu W."/>
            <person name="Jaissle J."/>
            <person name="Johnson S.L."/>
            <person name="Koroleva G.I."/>
            <person name="Ladner J.T."/>
            <person name="Lo C.-C."/>
            <person name="Minogue T.D."/>
            <person name="Munk C."/>
            <person name="Palacios G.F."/>
            <person name="Redden C.L."/>
            <person name="Rosenzweig C.N."/>
            <person name="Scholz M.B."/>
            <person name="Teshima H."/>
            <person name="Xu Y."/>
        </authorList>
    </citation>
    <scope>NUCLEOTIDE SEQUENCE [LARGE SCALE GENOMIC DNA]</scope>
    <source>
        <strain evidence="3 4">8244</strain>
    </source>
</reference>
<dbReference type="AlphaFoldDB" id="A0A090Y5Q7"/>
<dbReference type="Proteomes" id="UP000029278">
    <property type="component" value="Unassembled WGS sequence"/>
</dbReference>
<comment type="caution">
    <text evidence="3">The sequence shown here is derived from an EMBL/GenBank/DDBJ whole genome shotgun (WGS) entry which is preliminary data.</text>
</comment>
<dbReference type="PATRIC" id="fig|44252.3.peg.5956"/>
<dbReference type="GO" id="GO:0006352">
    <property type="term" value="P:DNA-templated transcription initiation"/>
    <property type="evidence" value="ECO:0007669"/>
    <property type="project" value="InterPro"/>
</dbReference>
<dbReference type="HOGENOM" id="CLU_791888_0_0_9"/>
<dbReference type="Gene3D" id="1.10.1740.10">
    <property type="match status" value="1"/>
</dbReference>
<evidence type="ECO:0000313" key="3">
    <source>
        <dbReference type="EMBL" id="KFM93804.1"/>
    </source>
</evidence>
<dbReference type="GO" id="GO:0003700">
    <property type="term" value="F:DNA-binding transcription factor activity"/>
    <property type="evidence" value="ECO:0007669"/>
    <property type="project" value="InterPro"/>
</dbReference>
<dbReference type="STRING" id="44252.DJ90_6003"/>
<feature type="coiled-coil region" evidence="1">
    <location>
        <begin position="306"/>
        <end position="333"/>
    </location>
</feature>
<dbReference type="Pfam" id="PF04542">
    <property type="entry name" value="Sigma70_r2"/>
    <property type="match status" value="1"/>
</dbReference>
<sequence length="350" mass="41341">MEEHVQRIYFEGKKFVKYYNKEYFEEVIQEGKIGLFEAYKKYDPHRYNVKFWSFAWRRVQGRMIDYIDRHSNFLKPGRTIARLANKIKKLDMVNWNAIEIAEAIDESTIQVNKALEFLRIKYVDSLNRIVNDDRGKNLELGDLLPTPFNYFETTEDNLWNSLNEDEQQYLNYKLQGYDVKKLQRAMHLTYEKQNEIETSLKYKARELFNNLESNAEEVRCMSSSQDKAILTKALYLKHKKSKMHDKDVCEKYSISRGNLVKLKASWGVSDPRSANMKQKTLAIASPPKNPVIHLSTIDGDTNTNQINALKEKISQLEGQLRETEEKLKMCENEREALWKIQDILRARFIV</sequence>
<gene>
    <name evidence="3" type="ORF">DJ90_6003</name>
</gene>
<evidence type="ECO:0000313" key="4">
    <source>
        <dbReference type="Proteomes" id="UP000029278"/>
    </source>
</evidence>
<evidence type="ECO:0000256" key="1">
    <source>
        <dbReference type="SAM" id="Coils"/>
    </source>
</evidence>
<proteinExistence type="predicted"/>
<organism evidence="3 4">
    <name type="scientific">Paenibacillus macerans</name>
    <name type="common">Bacillus macerans</name>
    <dbReference type="NCBI Taxonomy" id="44252"/>
    <lineage>
        <taxon>Bacteria</taxon>
        <taxon>Bacillati</taxon>
        <taxon>Bacillota</taxon>
        <taxon>Bacilli</taxon>
        <taxon>Bacillales</taxon>
        <taxon>Paenibacillaceae</taxon>
        <taxon>Paenibacillus</taxon>
    </lineage>
</organism>
<dbReference type="InterPro" id="IPR013325">
    <property type="entry name" value="RNA_pol_sigma_r2"/>
</dbReference>
<feature type="domain" description="RNA polymerase sigma-70 region 2" evidence="2">
    <location>
        <begin position="3"/>
        <end position="71"/>
    </location>
</feature>
<name>A0A090Y5Q7_PAEMA</name>